<dbReference type="InterPro" id="IPR031162">
    <property type="entry name" value="CBP_P300_HAT"/>
</dbReference>
<dbReference type="Proteomes" id="UP000230233">
    <property type="component" value="Chromosome X"/>
</dbReference>
<name>A0A2G5SW10_9PELO</name>
<comment type="subcellular location">
    <subcellularLocation>
        <location evidence="1">Nucleus</location>
    </subcellularLocation>
</comment>
<keyword evidence="4" id="KW-0156">Chromatin regulator</keyword>
<dbReference type="OrthoDB" id="899at2759"/>
<dbReference type="GO" id="GO:0045944">
    <property type="term" value="P:positive regulation of transcription by RNA polymerase II"/>
    <property type="evidence" value="ECO:0007669"/>
    <property type="project" value="TreeGrafter"/>
</dbReference>
<dbReference type="PROSITE" id="PS51727">
    <property type="entry name" value="CBP_P300_HAT"/>
    <property type="match status" value="1"/>
</dbReference>
<dbReference type="GO" id="GO:0031490">
    <property type="term" value="F:chromatin DNA binding"/>
    <property type="evidence" value="ECO:0007669"/>
    <property type="project" value="TreeGrafter"/>
</dbReference>
<evidence type="ECO:0000256" key="5">
    <source>
        <dbReference type="ARBA" id="ARBA00023015"/>
    </source>
</evidence>
<evidence type="ECO:0000256" key="3">
    <source>
        <dbReference type="ARBA" id="ARBA00022679"/>
    </source>
</evidence>
<proteinExistence type="predicted"/>
<dbReference type="Pfam" id="PF08214">
    <property type="entry name" value="HAT_KAT11"/>
    <property type="match status" value="1"/>
</dbReference>
<dbReference type="GO" id="GO:0003713">
    <property type="term" value="F:transcription coactivator activity"/>
    <property type="evidence" value="ECO:0007669"/>
    <property type="project" value="TreeGrafter"/>
</dbReference>
<reference evidence="12" key="1">
    <citation type="submission" date="2017-10" db="EMBL/GenBank/DDBJ databases">
        <title>Rapid genome shrinkage in a self-fertile nematode reveals novel sperm competition proteins.</title>
        <authorList>
            <person name="Yin D."/>
            <person name="Schwarz E.M."/>
            <person name="Thomas C.G."/>
            <person name="Felde R.L."/>
            <person name="Korf I.F."/>
            <person name="Cutter A.D."/>
            <person name="Schartner C.M."/>
            <person name="Ralston E.J."/>
            <person name="Meyer B.J."/>
            <person name="Haag E.S."/>
        </authorList>
    </citation>
    <scope>NUCLEOTIDE SEQUENCE [LARGE SCALE GENOMIC DNA]</scope>
    <source>
        <strain evidence="12">JU1422</strain>
    </source>
</reference>
<dbReference type="PANTHER" id="PTHR13808">
    <property type="entry name" value="CBP/P300-RELATED"/>
    <property type="match status" value="1"/>
</dbReference>
<feature type="compositionally biased region" description="Basic and acidic residues" evidence="9">
    <location>
        <begin position="648"/>
        <end position="657"/>
    </location>
</feature>
<evidence type="ECO:0000256" key="6">
    <source>
        <dbReference type="ARBA" id="ARBA00023163"/>
    </source>
</evidence>
<gene>
    <name evidence="11" type="primary">Cnig_chr_X.g24865</name>
    <name evidence="11" type="ORF">B9Z55_024865</name>
</gene>
<evidence type="ECO:0000256" key="8">
    <source>
        <dbReference type="ARBA" id="ARBA00048017"/>
    </source>
</evidence>
<dbReference type="GO" id="GO:0004402">
    <property type="term" value="F:histone acetyltransferase activity"/>
    <property type="evidence" value="ECO:0007669"/>
    <property type="project" value="InterPro"/>
</dbReference>
<dbReference type="PANTHER" id="PTHR13808:SF1">
    <property type="entry name" value="HISTONE ACETYLTRANSFERASE"/>
    <property type="match status" value="1"/>
</dbReference>
<organism evidence="11 12">
    <name type="scientific">Caenorhabditis nigoni</name>
    <dbReference type="NCBI Taxonomy" id="1611254"/>
    <lineage>
        <taxon>Eukaryota</taxon>
        <taxon>Metazoa</taxon>
        <taxon>Ecdysozoa</taxon>
        <taxon>Nematoda</taxon>
        <taxon>Chromadorea</taxon>
        <taxon>Rhabditida</taxon>
        <taxon>Rhabditina</taxon>
        <taxon>Rhabditomorpha</taxon>
        <taxon>Rhabditoidea</taxon>
        <taxon>Rhabditidae</taxon>
        <taxon>Peloderinae</taxon>
        <taxon>Caenorhabditis</taxon>
    </lineage>
</organism>
<feature type="compositionally biased region" description="Polar residues" evidence="9">
    <location>
        <begin position="667"/>
        <end position="678"/>
    </location>
</feature>
<feature type="region of interest" description="Disordered" evidence="9">
    <location>
        <begin position="150"/>
        <end position="197"/>
    </location>
</feature>
<sequence>MNPTSLPAHPPVTPFPPHFVQLPSENWTENVIWTTEKKLAVLKKGWKIQYFEESDRRLQFRIRLVSGCGAREVIFYNPEGIKTASQWSRDSIDFSSVVASTDQEALDHTTVQPGVNYSVNLTADELDADNKKIRCHNKYLGVVMFLDPEEPRKGNGTNKRKMAQNGDEGTKNKKMASNEREKGKAEEEEEVPHTSSANRRSFEFNDFDCCDGEPFYRLDNFPCAADSINCRVNEGDTYFELKENGKIKNEWLCKKHFDEVKSKGETGSSGRNNQRVWLEHLHDHREYELKRMCSLCSTWKHVVCENFCLDEYSKTFVCQSCNPLHRKILSAATALDETLLSKHMEKYCKRLFEELRCSSTTTIRLIASGKSDSIIPGGPLTDWFKKLKIDLSHPFVYKHIGAYQLSDGPEKRDMLMFSMMVREYVDDGSKKGTTFLYYLDTNQRCSPSQFRSEIYKKVLASYWDYARSIGFWRCFVFMCAPRKGDGYLFSGHPATQKFLTDDRLYEWYCSATESARRESTTIYQPKKVGVEENETVAHLADRLFYENGAWPGLMKDYLEERKERVGEADFKKFVEEKSEVLKSSLFFVDFYPEKPLNVIISDLDPLYPSQISDTQENWIEHQLNHHLQFDTERKVKYATQMHLRALVKERRQNRNGENDELEDDRNQPSTSGTSNWTH</sequence>
<accession>A0A2G5SW10</accession>
<feature type="compositionally biased region" description="Basic and acidic residues" evidence="9">
    <location>
        <begin position="168"/>
        <end position="185"/>
    </location>
</feature>
<evidence type="ECO:0000256" key="4">
    <source>
        <dbReference type="ARBA" id="ARBA00022853"/>
    </source>
</evidence>
<keyword evidence="3" id="KW-0808">Transferase</keyword>
<protein>
    <recommendedName>
        <fullName evidence="2">histone acetyltransferase</fullName>
        <ecNumber evidence="2">2.3.1.48</ecNumber>
    </recommendedName>
</protein>
<keyword evidence="5" id="KW-0805">Transcription regulation</keyword>
<feature type="domain" description="CBP/p300-type HAT" evidence="10">
    <location>
        <begin position="329"/>
        <end position="651"/>
    </location>
</feature>
<dbReference type="SMART" id="SM01250">
    <property type="entry name" value="KAT11"/>
    <property type="match status" value="1"/>
</dbReference>
<comment type="catalytic activity">
    <reaction evidence="8">
        <text>L-lysyl-[protein] + acetyl-CoA = N(6)-acetyl-L-lysyl-[protein] + CoA + H(+)</text>
        <dbReference type="Rhea" id="RHEA:45948"/>
        <dbReference type="Rhea" id="RHEA-COMP:9752"/>
        <dbReference type="Rhea" id="RHEA-COMP:10731"/>
        <dbReference type="ChEBI" id="CHEBI:15378"/>
        <dbReference type="ChEBI" id="CHEBI:29969"/>
        <dbReference type="ChEBI" id="CHEBI:57287"/>
        <dbReference type="ChEBI" id="CHEBI:57288"/>
        <dbReference type="ChEBI" id="CHEBI:61930"/>
        <dbReference type="EC" id="2.3.1.48"/>
    </reaction>
</comment>
<dbReference type="EMBL" id="PDUG01000006">
    <property type="protein sequence ID" value="PIC19247.1"/>
    <property type="molecule type" value="Genomic_DNA"/>
</dbReference>
<evidence type="ECO:0000313" key="11">
    <source>
        <dbReference type="EMBL" id="PIC19247.1"/>
    </source>
</evidence>
<evidence type="ECO:0000256" key="9">
    <source>
        <dbReference type="SAM" id="MobiDB-lite"/>
    </source>
</evidence>
<dbReference type="GO" id="GO:0005634">
    <property type="term" value="C:nucleus"/>
    <property type="evidence" value="ECO:0007669"/>
    <property type="project" value="UniProtKB-SubCell"/>
</dbReference>
<evidence type="ECO:0000256" key="1">
    <source>
        <dbReference type="ARBA" id="ARBA00004123"/>
    </source>
</evidence>
<dbReference type="STRING" id="1611254.A0A2G5SW10"/>
<keyword evidence="7" id="KW-0539">Nucleus</keyword>
<dbReference type="EC" id="2.3.1.48" evidence="2"/>
<keyword evidence="12" id="KW-1185">Reference proteome</keyword>
<dbReference type="GO" id="GO:0005667">
    <property type="term" value="C:transcription regulator complex"/>
    <property type="evidence" value="ECO:0007669"/>
    <property type="project" value="TreeGrafter"/>
</dbReference>
<keyword evidence="6" id="KW-0804">Transcription</keyword>
<evidence type="ECO:0000256" key="2">
    <source>
        <dbReference type="ARBA" id="ARBA00013184"/>
    </source>
</evidence>
<evidence type="ECO:0000259" key="10">
    <source>
        <dbReference type="PROSITE" id="PS51727"/>
    </source>
</evidence>
<dbReference type="GO" id="GO:0000123">
    <property type="term" value="C:histone acetyltransferase complex"/>
    <property type="evidence" value="ECO:0007669"/>
    <property type="project" value="TreeGrafter"/>
</dbReference>
<comment type="caution">
    <text evidence="11">The sequence shown here is derived from an EMBL/GenBank/DDBJ whole genome shotgun (WGS) entry which is preliminary data.</text>
</comment>
<dbReference type="AlphaFoldDB" id="A0A2G5SW10"/>
<feature type="region of interest" description="Disordered" evidence="9">
    <location>
        <begin position="648"/>
        <end position="678"/>
    </location>
</feature>
<dbReference type="InterPro" id="IPR013178">
    <property type="entry name" value="Histone_AcTrfase_Rtt109/CBP"/>
</dbReference>
<evidence type="ECO:0000256" key="7">
    <source>
        <dbReference type="ARBA" id="ARBA00023242"/>
    </source>
</evidence>
<evidence type="ECO:0000313" key="12">
    <source>
        <dbReference type="Proteomes" id="UP000230233"/>
    </source>
</evidence>